<evidence type="ECO:0000256" key="7">
    <source>
        <dbReference type="ARBA" id="ARBA00023136"/>
    </source>
</evidence>
<keyword evidence="7 10" id="KW-0472">Membrane</keyword>
<evidence type="ECO:0000256" key="5">
    <source>
        <dbReference type="ARBA" id="ARBA00022692"/>
    </source>
</evidence>
<evidence type="ECO:0000313" key="15">
    <source>
        <dbReference type="EMBL" id="GAA4343777.1"/>
    </source>
</evidence>
<keyword evidence="9 10" id="KW-0998">Cell outer membrane</keyword>
<dbReference type="SUPFAM" id="SSF56935">
    <property type="entry name" value="Porins"/>
    <property type="match status" value="1"/>
</dbReference>
<evidence type="ECO:0000256" key="9">
    <source>
        <dbReference type="ARBA" id="ARBA00023237"/>
    </source>
</evidence>
<dbReference type="CDD" id="cd01347">
    <property type="entry name" value="ligand_gated_channel"/>
    <property type="match status" value="1"/>
</dbReference>
<evidence type="ECO:0000256" key="4">
    <source>
        <dbReference type="ARBA" id="ARBA00022452"/>
    </source>
</evidence>
<evidence type="ECO:0000313" key="16">
    <source>
        <dbReference type="Proteomes" id="UP001501294"/>
    </source>
</evidence>
<keyword evidence="5 10" id="KW-0812">Transmembrane</keyword>
<evidence type="ECO:0000256" key="12">
    <source>
        <dbReference type="SAM" id="SignalP"/>
    </source>
</evidence>
<dbReference type="InterPro" id="IPR036942">
    <property type="entry name" value="Beta-barrel_TonB_sf"/>
</dbReference>
<feature type="chain" id="PRO_5047203575" evidence="12">
    <location>
        <begin position="24"/>
        <end position="718"/>
    </location>
</feature>
<keyword evidence="6 11" id="KW-0798">TonB box</keyword>
<sequence length="718" mass="78899">MITKKVYFAVATILGSLNSVAYAEEQASSEEDKEKKAEVIQVLGEGIDQQGLYVEKDASSATGLALSLRETPQAISIVTRAQMDDFALQNINDVLAVTGGVSVEKVETDRTYYSARGFDITNFEYDGVGTPFVYGNTYGDIDVAIYDRIEVIRGANGLMSGTGNPSATVNFVRKRPTEAFQASVAGSLGSWSNQRIEGDVSGSLNEEGSIRGRFVGAYQNKDSYLNRYSLEKSIYYGVLAFDLSEAATLTVGHAKQDNKPNSPMWGALTLNYTDGTQVDFDASRSTASDWSYWDNVSSRTFAELVYDLGHDWELVTTITERKDDSDSRLFYQYALGGLNDDNTGLYAYSSLYSFENDQLLADIALNGSFMLGGRDHLLSLGYNWSRSETDDLSVYGQDIGTPLPSFDDWNGDYPVPDFGPATGGSDFTDKINSFYAAARLSLAEDWALVTGARSTSLDSEGTNYGTPKEYRIDNEITPYAGLVYDLNDSMSVYGSYTKIFNPQREKDINGDRLDPVDGENYELGVKGEFFDKMLNASVAIFSTKQNNVAEFAGTNQQTGEDYFTAVDGVSSKGYELDIMGVVAEGLQVSGGFTHVDIEGPDGGDVRSFTPKNTLRLSGTYTLPEFEALRLGMNVRWQGDIYRNQGTASNGPNAGQPFTIEQDSYALVGLMASYEINDNLSATLNIDNVTDEKYLTSLYWEQGFYGAPRNYLLTLRWGM</sequence>
<gene>
    <name evidence="15" type="ORF">GCM10023150_02570</name>
</gene>
<feature type="signal peptide" evidence="12">
    <location>
        <begin position="1"/>
        <end position="23"/>
    </location>
</feature>
<evidence type="ECO:0000256" key="2">
    <source>
        <dbReference type="ARBA" id="ARBA00009810"/>
    </source>
</evidence>
<keyword evidence="12" id="KW-0732">Signal</keyword>
<dbReference type="EMBL" id="BAABFU010000001">
    <property type="protein sequence ID" value="GAA4343777.1"/>
    <property type="molecule type" value="Genomic_DNA"/>
</dbReference>
<dbReference type="Pfam" id="PF00593">
    <property type="entry name" value="TonB_dep_Rec_b-barrel"/>
    <property type="match status" value="1"/>
</dbReference>
<comment type="similarity">
    <text evidence="2 10 11">Belongs to the TonB-dependent receptor family.</text>
</comment>
<dbReference type="PANTHER" id="PTHR32552">
    <property type="entry name" value="FERRICHROME IRON RECEPTOR-RELATED"/>
    <property type="match status" value="1"/>
</dbReference>
<dbReference type="PROSITE" id="PS52016">
    <property type="entry name" value="TONB_DEPENDENT_REC_3"/>
    <property type="match status" value="1"/>
</dbReference>
<comment type="subcellular location">
    <subcellularLocation>
        <location evidence="1 10">Cell outer membrane</location>
        <topology evidence="1 10">Multi-pass membrane protein</topology>
    </subcellularLocation>
</comment>
<evidence type="ECO:0000256" key="8">
    <source>
        <dbReference type="ARBA" id="ARBA00023170"/>
    </source>
</evidence>
<evidence type="ECO:0000256" key="1">
    <source>
        <dbReference type="ARBA" id="ARBA00004571"/>
    </source>
</evidence>
<organism evidence="15 16">
    <name type="scientific">Kangiella taiwanensis</name>
    <dbReference type="NCBI Taxonomy" id="1079179"/>
    <lineage>
        <taxon>Bacteria</taxon>
        <taxon>Pseudomonadati</taxon>
        <taxon>Pseudomonadota</taxon>
        <taxon>Gammaproteobacteria</taxon>
        <taxon>Kangiellales</taxon>
        <taxon>Kangiellaceae</taxon>
        <taxon>Kangiella</taxon>
    </lineage>
</organism>
<evidence type="ECO:0000259" key="14">
    <source>
        <dbReference type="Pfam" id="PF07715"/>
    </source>
</evidence>
<dbReference type="NCBIfam" id="TIGR01783">
    <property type="entry name" value="TonB-siderophor"/>
    <property type="match status" value="1"/>
</dbReference>
<name>A0ABP8HSJ5_9GAMM</name>
<dbReference type="PANTHER" id="PTHR32552:SF74">
    <property type="entry name" value="HYDROXAMATE SIDEROPHORE RECEPTOR FHUE"/>
    <property type="match status" value="1"/>
</dbReference>
<feature type="domain" description="TonB-dependent receptor plug" evidence="14">
    <location>
        <begin position="68"/>
        <end position="167"/>
    </location>
</feature>
<reference evidence="16" key="1">
    <citation type="journal article" date="2019" name="Int. J. Syst. Evol. Microbiol.">
        <title>The Global Catalogue of Microorganisms (GCM) 10K type strain sequencing project: providing services to taxonomists for standard genome sequencing and annotation.</title>
        <authorList>
            <consortium name="The Broad Institute Genomics Platform"/>
            <consortium name="The Broad Institute Genome Sequencing Center for Infectious Disease"/>
            <person name="Wu L."/>
            <person name="Ma J."/>
        </authorList>
    </citation>
    <scope>NUCLEOTIDE SEQUENCE [LARGE SCALE GENOMIC DNA]</scope>
    <source>
        <strain evidence="16">JCM 17727</strain>
    </source>
</reference>
<proteinExistence type="inferred from homology"/>
<feature type="domain" description="TonB-dependent receptor-like beta-barrel" evidence="13">
    <location>
        <begin position="270"/>
        <end position="688"/>
    </location>
</feature>
<evidence type="ECO:0000256" key="11">
    <source>
        <dbReference type="RuleBase" id="RU003357"/>
    </source>
</evidence>
<comment type="caution">
    <text evidence="15">The sequence shown here is derived from an EMBL/GenBank/DDBJ whole genome shotgun (WGS) entry which is preliminary data.</text>
</comment>
<evidence type="ECO:0000256" key="6">
    <source>
        <dbReference type="ARBA" id="ARBA00023077"/>
    </source>
</evidence>
<dbReference type="InterPro" id="IPR010105">
    <property type="entry name" value="TonB_sidphr_rcpt"/>
</dbReference>
<accession>A0ABP8HSJ5</accession>
<dbReference type="InterPro" id="IPR037066">
    <property type="entry name" value="Plug_dom_sf"/>
</dbReference>
<keyword evidence="8 15" id="KW-0675">Receptor</keyword>
<evidence type="ECO:0000256" key="10">
    <source>
        <dbReference type="PROSITE-ProRule" id="PRU01360"/>
    </source>
</evidence>
<dbReference type="RefSeq" id="WP_223577404.1">
    <property type="nucleotide sequence ID" value="NZ_BAABFU010000001.1"/>
</dbReference>
<dbReference type="Proteomes" id="UP001501294">
    <property type="component" value="Unassembled WGS sequence"/>
</dbReference>
<dbReference type="Gene3D" id="2.40.170.20">
    <property type="entry name" value="TonB-dependent receptor, beta-barrel domain"/>
    <property type="match status" value="1"/>
</dbReference>
<dbReference type="Gene3D" id="2.170.130.10">
    <property type="entry name" value="TonB-dependent receptor, plug domain"/>
    <property type="match status" value="1"/>
</dbReference>
<keyword evidence="4 10" id="KW-1134">Transmembrane beta strand</keyword>
<dbReference type="InterPro" id="IPR012910">
    <property type="entry name" value="Plug_dom"/>
</dbReference>
<dbReference type="Pfam" id="PF07715">
    <property type="entry name" value="Plug"/>
    <property type="match status" value="1"/>
</dbReference>
<evidence type="ECO:0000259" key="13">
    <source>
        <dbReference type="Pfam" id="PF00593"/>
    </source>
</evidence>
<protein>
    <submittedName>
        <fullName evidence="15">TonB-dependent siderophore receptor</fullName>
    </submittedName>
</protein>
<keyword evidence="3 10" id="KW-0813">Transport</keyword>
<dbReference type="InterPro" id="IPR000531">
    <property type="entry name" value="Beta-barrel_TonB"/>
</dbReference>
<dbReference type="InterPro" id="IPR039426">
    <property type="entry name" value="TonB-dep_rcpt-like"/>
</dbReference>
<evidence type="ECO:0000256" key="3">
    <source>
        <dbReference type="ARBA" id="ARBA00022448"/>
    </source>
</evidence>
<keyword evidence="16" id="KW-1185">Reference proteome</keyword>